<proteinExistence type="predicted"/>
<evidence type="ECO:0000259" key="1">
    <source>
        <dbReference type="PROSITE" id="PS50878"/>
    </source>
</evidence>
<dbReference type="PANTHER" id="PTHR33116">
    <property type="entry name" value="REVERSE TRANSCRIPTASE ZINC-BINDING DOMAIN-CONTAINING PROTEIN-RELATED-RELATED"/>
    <property type="match status" value="1"/>
</dbReference>
<dbReference type="EMBL" id="CAXHTB010000013">
    <property type="protein sequence ID" value="CAL0318682.1"/>
    <property type="molecule type" value="Genomic_DNA"/>
</dbReference>
<dbReference type="PROSITE" id="PS50878">
    <property type="entry name" value="RT_POL"/>
    <property type="match status" value="1"/>
</dbReference>
<dbReference type="Proteomes" id="UP001497480">
    <property type="component" value="Unassembled WGS sequence"/>
</dbReference>
<accession>A0AAV1XB22</accession>
<sequence length="381" mass="42642">MVDDFFCSGDMSRDCNASFTVLIPENASPQGHGEFRLISLVGCIQKIISKLLAGRLKRVIHNVISECQTAFIQDCFIMDGMAIANEIIDQAKKKKDSDCFIFKVDFEKAYNSVNWGFLLYMMERMRFCFKWRNWVKNCLHSNMVSILVNGCPSKEFRMTRGLSQGDPLAPFLFLIVVEGLSGMMRSAVAKEIFKGYPVGNDKVLISHLQYADDPLLIGINSMENVVVLKSILKCFELASGLRIKIHKSSFIGINSGGGFSQMAANKLLCNVGSIPFKFLGISVGATPRRIATWNPVMESFKKRLSAWHQKIISFGGRVTLIKSVLSSLAIYFFLSSRLRVWLFLNYKKSKGGSCGGMERGVKESIGLVGVLFENIKRKGVW</sequence>
<dbReference type="InterPro" id="IPR043502">
    <property type="entry name" value="DNA/RNA_pol_sf"/>
</dbReference>
<dbReference type="CDD" id="cd01650">
    <property type="entry name" value="RT_nLTR_like"/>
    <property type="match status" value="1"/>
</dbReference>
<protein>
    <recommendedName>
        <fullName evidence="1">Reverse transcriptase domain-containing protein</fullName>
    </recommendedName>
</protein>
<dbReference type="InterPro" id="IPR000477">
    <property type="entry name" value="RT_dom"/>
</dbReference>
<name>A0AAV1XB22_LUPLU</name>
<dbReference type="SUPFAM" id="SSF56672">
    <property type="entry name" value="DNA/RNA polymerases"/>
    <property type="match status" value="1"/>
</dbReference>
<comment type="caution">
    <text evidence="2">The sequence shown here is derived from an EMBL/GenBank/DDBJ whole genome shotgun (WGS) entry which is preliminary data.</text>
</comment>
<evidence type="ECO:0000313" key="2">
    <source>
        <dbReference type="EMBL" id="CAL0318682.1"/>
    </source>
</evidence>
<dbReference type="Pfam" id="PF00078">
    <property type="entry name" value="RVT_1"/>
    <property type="match status" value="1"/>
</dbReference>
<organism evidence="2 3">
    <name type="scientific">Lupinus luteus</name>
    <name type="common">European yellow lupine</name>
    <dbReference type="NCBI Taxonomy" id="3873"/>
    <lineage>
        <taxon>Eukaryota</taxon>
        <taxon>Viridiplantae</taxon>
        <taxon>Streptophyta</taxon>
        <taxon>Embryophyta</taxon>
        <taxon>Tracheophyta</taxon>
        <taxon>Spermatophyta</taxon>
        <taxon>Magnoliopsida</taxon>
        <taxon>eudicotyledons</taxon>
        <taxon>Gunneridae</taxon>
        <taxon>Pentapetalae</taxon>
        <taxon>rosids</taxon>
        <taxon>fabids</taxon>
        <taxon>Fabales</taxon>
        <taxon>Fabaceae</taxon>
        <taxon>Papilionoideae</taxon>
        <taxon>50 kb inversion clade</taxon>
        <taxon>genistoids sensu lato</taxon>
        <taxon>core genistoids</taxon>
        <taxon>Genisteae</taxon>
        <taxon>Lupinus</taxon>
    </lineage>
</organism>
<keyword evidence="3" id="KW-1185">Reference proteome</keyword>
<evidence type="ECO:0000313" key="3">
    <source>
        <dbReference type="Proteomes" id="UP001497480"/>
    </source>
</evidence>
<dbReference type="PANTHER" id="PTHR33116:SF75">
    <property type="entry name" value="RIBONUCLEASE H PROTEIN"/>
    <property type="match status" value="1"/>
</dbReference>
<dbReference type="AlphaFoldDB" id="A0AAV1XB22"/>
<reference evidence="2 3" key="1">
    <citation type="submission" date="2024-03" db="EMBL/GenBank/DDBJ databases">
        <authorList>
            <person name="Martinez-Hernandez J."/>
        </authorList>
    </citation>
    <scope>NUCLEOTIDE SEQUENCE [LARGE SCALE GENOMIC DNA]</scope>
</reference>
<gene>
    <name evidence="2" type="ORF">LLUT_LOCUS19742</name>
</gene>
<feature type="domain" description="Reverse transcriptase" evidence="1">
    <location>
        <begin position="4"/>
        <end position="283"/>
    </location>
</feature>